<evidence type="ECO:0000313" key="4">
    <source>
        <dbReference type="EMBL" id="RJQ75963.1"/>
    </source>
</evidence>
<evidence type="ECO:0000313" key="5">
    <source>
        <dbReference type="Proteomes" id="UP000285112"/>
    </source>
</evidence>
<dbReference type="PROSITE" id="PS00012">
    <property type="entry name" value="PHOSPHOPANTETHEINE"/>
    <property type="match status" value="1"/>
</dbReference>
<keyword evidence="5" id="KW-1185">Reference proteome</keyword>
<reference evidence="4 5" key="1">
    <citation type="submission" date="2018-09" db="EMBL/GenBank/DDBJ databases">
        <title>YIM PH 21725 draft genome.</title>
        <authorList>
            <person name="Miao C."/>
        </authorList>
    </citation>
    <scope>NUCLEOTIDE SEQUENCE [LARGE SCALE GENOMIC DNA]</scope>
    <source>
        <strain evidence="5">YIM PH21725</strain>
    </source>
</reference>
<dbReference type="PROSITE" id="PS50075">
    <property type="entry name" value="CARRIER"/>
    <property type="match status" value="1"/>
</dbReference>
<gene>
    <name evidence="4" type="ORF">D5S19_31120</name>
</gene>
<dbReference type="OrthoDB" id="3392378at2"/>
<name>A0A419HJI2_9PSEU</name>
<proteinExistence type="predicted"/>
<accession>A0A419HJI2</accession>
<feature type="domain" description="Carrier" evidence="3">
    <location>
        <begin position="1"/>
        <end position="69"/>
    </location>
</feature>
<dbReference type="AlphaFoldDB" id="A0A419HJI2"/>
<dbReference type="SUPFAM" id="SSF47336">
    <property type="entry name" value="ACP-like"/>
    <property type="match status" value="1"/>
</dbReference>
<dbReference type="InterPro" id="IPR036736">
    <property type="entry name" value="ACP-like_sf"/>
</dbReference>
<keyword evidence="2" id="KW-0597">Phosphoprotein</keyword>
<dbReference type="Gene3D" id="1.10.1200.10">
    <property type="entry name" value="ACP-like"/>
    <property type="match status" value="1"/>
</dbReference>
<evidence type="ECO:0000256" key="2">
    <source>
        <dbReference type="ARBA" id="ARBA00022553"/>
    </source>
</evidence>
<dbReference type="EMBL" id="QZFV01000153">
    <property type="protein sequence ID" value="RJQ75963.1"/>
    <property type="molecule type" value="Genomic_DNA"/>
</dbReference>
<dbReference type="Proteomes" id="UP000285112">
    <property type="component" value="Unassembled WGS sequence"/>
</dbReference>
<dbReference type="InterPro" id="IPR009081">
    <property type="entry name" value="PP-bd_ACP"/>
</dbReference>
<protein>
    <submittedName>
        <fullName evidence="4">Acyl carrier protein</fullName>
    </submittedName>
</protein>
<keyword evidence="1" id="KW-0596">Phosphopantetheine</keyword>
<sequence length="76" mass="7955">MRAAADVDSGVEIRPDSRILDDLGIDSIGVVELITTIEDELGVSIPDSALVYKNMVVAGDLKEQILGAVAGEDGSR</sequence>
<dbReference type="Pfam" id="PF00550">
    <property type="entry name" value="PP-binding"/>
    <property type="match status" value="1"/>
</dbReference>
<comment type="caution">
    <text evidence="4">The sequence shown here is derived from an EMBL/GenBank/DDBJ whole genome shotgun (WGS) entry which is preliminary data.</text>
</comment>
<evidence type="ECO:0000256" key="1">
    <source>
        <dbReference type="ARBA" id="ARBA00022450"/>
    </source>
</evidence>
<evidence type="ECO:0000259" key="3">
    <source>
        <dbReference type="PROSITE" id="PS50075"/>
    </source>
</evidence>
<dbReference type="InterPro" id="IPR006162">
    <property type="entry name" value="Ppantetheine_attach_site"/>
</dbReference>
<organism evidence="4 5">
    <name type="scientific">Amycolatopsis panacis</name>
    <dbReference type="NCBI Taxonomy" id="2340917"/>
    <lineage>
        <taxon>Bacteria</taxon>
        <taxon>Bacillati</taxon>
        <taxon>Actinomycetota</taxon>
        <taxon>Actinomycetes</taxon>
        <taxon>Pseudonocardiales</taxon>
        <taxon>Pseudonocardiaceae</taxon>
        <taxon>Amycolatopsis</taxon>
    </lineage>
</organism>